<evidence type="ECO:0000256" key="2">
    <source>
        <dbReference type="SAM" id="Phobius"/>
    </source>
</evidence>
<protein>
    <submittedName>
        <fullName evidence="5">HDIG domain-containing protein</fullName>
    </submittedName>
</protein>
<dbReference type="SMART" id="SM00471">
    <property type="entry name" value="HDc"/>
    <property type="match status" value="1"/>
</dbReference>
<proteinExistence type="predicted"/>
<dbReference type="InterPro" id="IPR003607">
    <property type="entry name" value="HD/PDEase_dom"/>
</dbReference>
<dbReference type="InterPro" id="IPR037522">
    <property type="entry name" value="HD_GYP_dom"/>
</dbReference>
<keyword evidence="6" id="KW-1185">Reference proteome</keyword>
<dbReference type="PANTHER" id="PTHR43155:SF2">
    <property type="entry name" value="CYCLIC DI-GMP PHOSPHODIESTERASE PA4108"/>
    <property type="match status" value="1"/>
</dbReference>
<keyword evidence="2" id="KW-0472">Membrane</keyword>
<dbReference type="Gene3D" id="3.40.190.10">
    <property type="entry name" value="Periplasmic binding protein-like II"/>
    <property type="match status" value="2"/>
</dbReference>
<feature type="domain" description="HD-GYP" evidence="4">
    <location>
        <begin position="327"/>
        <end position="525"/>
    </location>
</feature>
<evidence type="ECO:0000259" key="3">
    <source>
        <dbReference type="PROSITE" id="PS51831"/>
    </source>
</evidence>
<dbReference type="RefSeq" id="WP_090549225.1">
    <property type="nucleotide sequence ID" value="NZ_FNFP01000001.1"/>
</dbReference>
<feature type="coiled-coil region" evidence="1">
    <location>
        <begin position="306"/>
        <end position="333"/>
    </location>
</feature>
<dbReference type="Pfam" id="PF00497">
    <property type="entry name" value="SBP_bac_3"/>
    <property type="match status" value="1"/>
</dbReference>
<dbReference type="InterPro" id="IPR006674">
    <property type="entry name" value="HD_domain"/>
</dbReference>
<dbReference type="Gene3D" id="1.10.3210.10">
    <property type="entry name" value="Hypothetical protein af1432"/>
    <property type="match status" value="1"/>
</dbReference>
<dbReference type="PROSITE" id="PS51832">
    <property type="entry name" value="HD_GYP"/>
    <property type="match status" value="1"/>
</dbReference>
<keyword evidence="2" id="KW-0812">Transmembrane</keyword>
<dbReference type="CDD" id="cd00077">
    <property type="entry name" value="HDc"/>
    <property type="match status" value="1"/>
</dbReference>
<dbReference type="InterPro" id="IPR001638">
    <property type="entry name" value="Solute-binding_3/MltF_N"/>
</dbReference>
<organism evidence="5 6">
    <name type="scientific">Natronincola ferrireducens</name>
    <dbReference type="NCBI Taxonomy" id="393762"/>
    <lineage>
        <taxon>Bacteria</taxon>
        <taxon>Bacillati</taxon>
        <taxon>Bacillota</taxon>
        <taxon>Clostridia</taxon>
        <taxon>Peptostreptococcales</taxon>
        <taxon>Natronincolaceae</taxon>
        <taxon>Natronincola</taxon>
    </lineage>
</organism>
<evidence type="ECO:0000313" key="6">
    <source>
        <dbReference type="Proteomes" id="UP000198718"/>
    </source>
</evidence>
<dbReference type="OrthoDB" id="9804747at2"/>
<name>A0A1G8XNG4_9FIRM</name>
<gene>
    <name evidence="5" type="ORF">SAMN05660472_00269</name>
</gene>
<dbReference type="CDD" id="cd13704">
    <property type="entry name" value="PBP2_HisK"/>
    <property type="match status" value="1"/>
</dbReference>
<dbReference type="PANTHER" id="PTHR43155">
    <property type="entry name" value="CYCLIC DI-GMP PHOSPHODIESTERASE PA4108-RELATED"/>
    <property type="match status" value="1"/>
</dbReference>
<feature type="domain" description="HD" evidence="3">
    <location>
        <begin position="349"/>
        <end position="477"/>
    </location>
</feature>
<feature type="transmembrane region" description="Helical" evidence="2">
    <location>
        <begin position="7"/>
        <end position="28"/>
    </location>
</feature>
<evidence type="ECO:0000259" key="4">
    <source>
        <dbReference type="PROSITE" id="PS51832"/>
    </source>
</evidence>
<evidence type="ECO:0000313" key="5">
    <source>
        <dbReference type="EMBL" id="SDJ91704.1"/>
    </source>
</evidence>
<dbReference type="AlphaFoldDB" id="A0A1G8XNG4"/>
<feature type="transmembrane region" description="Helical" evidence="2">
    <location>
        <begin position="278"/>
        <end position="298"/>
    </location>
</feature>
<dbReference type="SMART" id="SM00062">
    <property type="entry name" value="PBPb"/>
    <property type="match status" value="1"/>
</dbReference>
<dbReference type="PROSITE" id="PS51831">
    <property type="entry name" value="HD"/>
    <property type="match status" value="1"/>
</dbReference>
<sequence>MGKRTKLVSLLYIIITIGFFTWFIMVMIPHLKYNLSSFDKEYLQYYSDKFVFVGDEEYPPFSFNMNSMTKGYEADIIRAFKEELNIDLTYKQMNWSEAIEALERGEISVITGMQITEERKEKYLFSDPYLVTTQAIVAPRELGDVSVEDLQYLRIIAQKNSITHDIALENNAGEIIIAKDPLEAMELLINGEGDVWIENNMTALYYLRLYNENHSYNIKILEETTGHYAMALSKDNSMLADIINRVIYTLHKKGTIGILDNKWFGIVGHRPFQEIPRYFYITFFSYILLTCMFLFYLWNTTLHYQLNKKTNDLKKTNHLLQEERENIANLLEGIATAFATAIDYRDAYTGNHSKRVARLSIKTAEEMGLSQKDVFDTYVGALLHDVGKVGIPDNILNKTGPLTPEEYNIIKQHPVIGAKILDVIKSYDTIRNAVYYHHERWDGGVNTPFPSYLGTVKEEEIPLAARIIAVADAFDAMTTDRPYRKALDLSEAIKRIEIDSGKQFDPNVVTSFLKIIALEEGEAII</sequence>
<evidence type="ECO:0000256" key="1">
    <source>
        <dbReference type="SAM" id="Coils"/>
    </source>
</evidence>
<reference evidence="5 6" key="1">
    <citation type="submission" date="2016-10" db="EMBL/GenBank/DDBJ databases">
        <authorList>
            <person name="de Groot N.N."/>
        </authorList>
    </citation>
    <scope>NUCLEOTIDE SEQUENCE [LARGE SCALE GENOMIC DNA]</scope>
    <source>
        <strain evidence="5 6">DSM 18346</strain>
    </source>
</reference>
<dbReference type="STRING" id="393762.SAMN05660472_00269"/>
<dbReference type="Pfam" id="PF13487">
    <property type="entry name" value="HD_5"/>
    <property type="match status" value="1"/>
</dbReference>
<dbReference type="InterPro" id="IPR006675">
    <property type="entry name" value="HDIG_dom"/>
</dbReference>
<dbReference type="Proteomes" id="UP000198718">
    <property type="component" value="Unassembled WGS sequence"/>
</dbReference>
<dbReference type="SUPFAM" id="SSF109604">
    <property type="entry name" value="HD-domain/PDEase-like"/>
    <property type="match status" value="1"/>
</dbReference>
<dbReference type="EMBL" id="FNFP01000001">
    <property type="protein sequence ID" value="SDJ91704.1"/>
    <property type="molecule type" value="Genomic_DNA"/>
</dbReference>
<dbReference type="SUPFAM" id="SSF53850">
    <property type="entry name" value="Periplasmic binding protein-like II"/>
    <property type="match status" value="1"/>
</dbReference>
<keyword evidence="2" id="KW-1133">Transmembrane helix</keyword>
<keyword evidence="1" id="KW-0175">Coiled coil</keyword>
<accession>A0A1G8XNG4</accession>
<dbReference type="NCBIfam" id="TIGR00277">
    <property type="entry name" value="HDIG"/>
    <property type="match status" value="1"/>
</dbReference>